<dbReference type="Gene3D" id="1.10.630.10">
    <property type="entry name" value="Cytochrome P450"/>
    <property type="match status" value="1"/>
</dbReference>
<comment type="cofactor">
    <cofactor evidence="1 7">
        <name>heme</name>
        <dbReference type="ChEBI" id="CHEBI:30413"/>
    </cofactor>
</comment>
<comment type="similarity">
    <text evidence="3">Belongs to the cytochrome P450 family.</text>
</comment>
<reference evidence="9" key="1">
    <citation type="journal article" date="2020" name="Stud. Mycol.">
        <title>101 Dothideomycetes genomes: a test case for predicting lifestyles and emergence of pathogens.</title>
        <authorList>
            <person name="Haridas S."/>
            <person name="Albert R."/>
            <person name="Binder M."/>
            <person name="Bloem J."/>
            <person name="Labutti K."/>
            <person name="Salamov A."/>
            <person name="Andreopoulos B."/>
            <person name="Baker S."/>
            <person name="Barry K."/>
            <person name="Bills G."/>
            <person name="Bluhm B."/>
            <person name="Cannon C."/>
            <person name="Castanera R."/>
            <person name="Culley D."/>
            <person name="Daum C."/>
            <person name="Ezra D."/>
            <person name="Gonzalez J."/>
            <person name="Henrissat B."/>
            <person name="Kuo A."/>
            <person name="Liang C."/>
            <person name="Lipzen A."/>
            <person name="Lutzoni F."/>
            <person name="Magnuson J."/>
            <person name="Mondo S."/>
            <person name="Nolan M."/>
            <person name="Ohm R."/>
            <person name="Pangilinan J."/>
            <person name="Park H.-J."/>
            <person name="Ramirez L."/>
            <person name="Alfaro M."/>
            <person name="Sun H."/>
            <person name="Tritt A."/>
            <person name="Yoshinaga Y."/>
            <person name="Zwiers L.-H."/>
            <person name="Turgeon B."/>
            <person name="Goodwin S."/>
            <person name="Spatafora J."/>
            <person name="Crous P."/>
            <person name="Grigoriev I."/>
        </authorList>
    </citation>
    <scope>NUCLEOTIDE SEQUENCE</scope>
    <source>
        <strain evidence="9">CBS 113818</strain>
    </source>
</reference>
<organism evidence="9 10">
    <name type="scientific">Ophiobolus disseminans</name>
    <dbReference type="NCBI Taxonomy" id="1469910"/>
    <lineage>
        <taxon>Eukaryota</taxon>
        <taxon>Fungi</taxon>
        <taxon>Dikarya</taxon>
        <taxon>Ascomycota</taxon>
        <taxon>Pezizomycotina</taxon>
        <taxon>Dothideomycetes</taxon>
        <taxon>Pleosporomycetidae</taxon>
        <taxon>Pleosporales</taxon>
        <taxon>Pleosporineae</taxon>
        <taxon>Phaeosphaeriaceae</taxon>
        <taxon>Ophiobolus</taxon>
    </lineage>
</organism>
<feature type="binding site" description="axial binding residue" evidence="7">
    <location>
        <position position="461"/>
    </location>
    <ligand>
        <name>heme</name>
        <dbReference type="ChEBI" id="CHEBI:30413"/>
    </ligand>
    <ligandPart>
        <name>Fe</name>
        <dbReference type="ChEBI" id="CHEBI:18248"/>
    </ligandPart>
</feature>
<evidence type="ECO:0000256" key="6">
    <source>
        <dbReference type="ARBA" id="ARBA00023004"/>
    </source>
</evidence>
<dbReference type="PANTHER" id="PTHR46206">
    <property type="entry name" value="CYTOCHROME P450"/>
    <property type="match status" value="1"/>
</dbReference>
<evidence type="ECO:0000256" key="2">
    <source>
        <dbReference type="ARBA" id="ARBA00004685"/>
    </source>
</evidence>
<evidence type="ECO:0000256" key="1">
    <source>
        <dbReference type="ARBA" id="ARBA00001971"/>
    </source>
</evidence>
<dbReference type="GO" id="GO:0016705">
    <property type="term" value="F:oxidoreductase activity, acting on paired donors, with incorporation or reduction of molecular oxygen"/>
    <property type="evidence" value="ECO:0007669"/>
    <property type="project" value="InterPro"/>
</dbReference>
<keyword evidence="7" id="KW-0349">Heme</keyword>
<dbReference type="OrthoDB" id="1844152at2759"/>
<keyword evidence="8" id="KW-1133">Transmembrane helix</keyword>
<keyword evidence="8" id="KW-0812">Transmembrane</keyword>
<dbReference type="Proteomes" id="UP000799424">
    <property type="component" value="Unassembled WGS sequence"/>
</dbReference>
<dbReference type="InterPro" id="IPR001128">
    <property type="entry name" value="Cyt_P450"/>
</dbReference>
<dbReference type="EMBL" id="MU006218">
    <property type="protein sequence ID" value="KAF2831115.1"/>
    <property type="molecule type" value="Genomic_DNA"/>
</dbReference>
<dbReference type="SUPFAM" id="SSF48264">
    <property type="entry name" value="Cytochrome P450"/>
    <property type="match status" value="1"/>
</dbReference>
<dbReference type="PRINTS" id="PR00465">
    <property type="entry name" value="EP450IV"/>
</dbReference>
<dbReference type="GO" id="GO:0004497">
    <property type="term" value="F:monooxygenase activity"/>
    <property type="evidence" value="ECO:0007669"/>
    <property type="project" value="InterPro"/>
</dbReference>
<dbReference type="GO" id="GO:0005506">
    <property type="term" value="F:iron ion binding"/>
    <property type="evidence" value="ECO:0007669"/>
    <property type="project" value="InterPro"/>
</dbReference>
<dbReference type="Pfam" id="PF00067">
    <property type="entry name" value="p450"/>
    <property type="match status" value="1"/>
</dbReference>
<evidence type="ECO:0000256" key="3">
    <source>
        <dbReference type="ARBA" id="ARBA00010617"/>
    </source>
</evidence>
<gene>
    <name evidence="9" type="ORF">CC86DRAFT_430842</name>
</gene>
<feature type="transmembrane region" description="Helical" evidence="8">
    <location>
        <begin position="12"/>
        <end position="31"/>
    </location>
</feature>
<keyword evidence="5" id="KW-0560">Oxidoreductase</keyword>
<evidence type="ECO:0000256" key="4">
    <source>
        <dbReference type="ARBA" id="ARBA00022723"/>
    </source>
</evidence>
<evidence type="ECO:0000313" key="9">
    <source>
        <dbReference type="EMBL" id="KAF2831115.1"/>
    </source>
</evidence>
<keyword evidence="10" id="KW-1185">Reference proteome</keyword>
<evidence type="ECO:0000313" key="10">
    <source>
        <dbReference type="Proteomes" id="UP000799424"/>
    </source>
</evidence>
<evidence type="ECO:0000256" key="5">
    <source>
        <dbReference type="ARBA" id="ARBA00023002"/>
    </source>
</evidence>
<name>A0A6A7AEV3_9PLEO</name>
<keyword evidence="8" id="KW-0472">Membrane</keyword>
<dbReference type="CDD" id="cd11041">
    <property type="entry name" value="CYP503A1-like"/>
    <property type="match status" value="1"/>
</dbReference>
<accession>A0A6A7AEV3</accession>
<evidence type="ECO:0000256" key="7">
    <source>
        <dbReference type="PIRSR" id="PIRSR602403-1"/>
    </source>
</evidence>
<sequence>MPSILDAAQEHWMSCIVLTVATVILGGLLVGDGTPIYKQYPYVGQGLLKPWLNWTTADRWRLHDLEITAYEKYSKKNQPWYVTFWGLQFLVMPPKYLRDLRTQDRHTLNLAKALSDALNMEASVGDVPIANTMEIDVVSKHLNSQINDTVPLLNDEANLVFSNELGKIKDWKQFNAMDLSSKLVHYISNRILVGPDLCRRADYRHATESLNMSHVIFGALWNFVPLGPFRKPFYWVFSIPYRMQIRRAMNKFIVPIVEDRMANKDNPKTMRNFDTIQLMVEMPPANPNEIDSFRHAIRILHLHFASTGSSIALVHNILWQLLQMPECIEPIRTEIQEVQAKYGSWDSKHTLNHLHLLDSFIREVLRVHVPSALVSLRLAQQPVTFHDGFQLKKGTRIVFPAQGIHFDPSNYNSPREFQPWRFAGSGQCDCPADGTPKDAGRLKADAIDETYLPFGYGKQACPGRFFALKVVKLIIARLVYEYDIKPAGTLPPSPTTGTMEGFFLPTKKVQIYLKSKNFE</sequence>
<dbReference type="InterPro" id="IPR002403">
    <property type="entry name" value="Cyt_P450_E_grp-IV"/>
</dbReference>
<evidence type="ECO:0000256" key="8">
    <source>
        <dbReference type="SAM" id="Phobius"/>
    </source>
</evidence>
<dbReference type="GO" id="GO:0020037">
    <property type="term" value="F:heme binding"/>
    <property type="evidence" value="ECO:0007669"/>
    <property type="project" value="InterPro"/>
</dbReference>
<keyword evidence="6 7" id="KW-0408">Iron</keyword>
<dbReference type="InterPro" id="IPR036396">
    <property type="entry name" value="Cyt_P450_sf"/>
</dbReference>
<keyword evidence="4 7" id="KW-0479">Metal-binding</keyword>
<protein>
    <submittedName>
        <fullName evidence="9">Putative cytochrome P450</fullName>
    </submittedName>
</protein>
<dbReference type="AlphaFoldDB" id="A0A6A7AEV3"/>
<comment type="pathway">
    <text evidence="2">Mycotoxin biosynthesis.</text>
</comment>
<proteinExistence type="inferred from homology"/>